<name>A0A7V8VD49_9BACT</name>
<dbReference type="InterPro" id="IPR022385">
    <property type="entry name" value="Rhs_assc_core"/>
</dbReference>
<dbReference type="Gene3D" id="2.180.10.10">
    <property type="entry name" value="RHS repeat-associated core"/>
    <property type="match status" value="1"/>
</dbReference>
<evidence type="ECO:0000313" key="1">
    <source>
        <dbReference type="EMBL" id="MBA2225625.1"/>
    </source>
</evidence>
<dbReference type="RefSeq" id="WP_194537165.1">
    <property type="nucleotide sequence ID" value="NZ_JACEFB010000002.1"/>
</dbReference>
<reference evidence="1 2" key="1">
    <citation type="submission" date="2020-07" db="EMBL/GenBank/DDBJ databases">
        <title>Thermogemmata thermophila gen. nov., sp. nov., a novel moderate thermophilic planctomycete from a Kamchatka hot spring.</title>
        <authorList>
            <person name="Elcheninov A.G."/>
            <person name="Podosokorskaya O.A."/>
            <person name="Kovaleva O.L."/>
            <person name="Novikov A."/>
            <person name="Bonch-Osmolovskaya E.A."/>
            <person name="Toshchakov S.V."/>
            <person name="Kublanov I.V."/>
        </authorList>
    </citation>
    <scope>NUCLEOTIDE SEQUENCE [LARGE SCALE GENOMIC DNA]</scope>
    <source>
        <strain evidence="1 2">2918</strain>
    </source>
</reference>
<sequence>MYHFRHRDYSPTLGRWTSLDPLSYAAGDVNLYRTLGNNPISSLDPSGLFWYPGKYLIQLRREYYRGLELDRQINERRARQGLPLLEPPPHWTSVAAAEIGDGLRIGLQANVNAAATATRSLVTLGLWAEPWEVWTVADEDRPYYEGGFLAARVGWELLPTYGVGKLTQVPGQVGRWGRYALSWDTAQNTVQVGRGGYDIYENGLNWANGLQVGTGLLGLGGNYTTWRRLPRNLPNVPWSYGPLPSNYLGATDKFGNITIRPGLSGQALIDTVRHESVHRFFSPRYGPLRELRADIGMLGYERSHFLRYLEEALAQTYATRSLLQGLRHPLNGAYKLSVWRVILEGGGYGIIVGGITYGAYTLSHFILNR</sequence>
<proteinExistence type="predicted"/>
<evidence type="ECO:0008006" key="3">
    <source>
        <dbReference type="Google" id="ProtNLM"/>
    </source>
</evidence>
<accession>A0A7V8VD49</accession>
<dbReference type="NCBIfam" id="TIGR03696">
    <property type="entry name" value="Rhs_assc_core"/>
    <property type="match status" value="1"/>
</dbReference>
<dbReference type="EMBL" id="JACEFB010000002">
    <property type="protein sequence ID" value="MBA2225625.1"/>
    <property type="molecule type" value="Genomic_DNA"/>
</dbReference>
<protein>
    <recommendedName>
        <fullName evidence="3">RHS repeat-associated core domain-containing protein</fullName>
    </recommendedName>
</protein>
<dbReference type="AlphaFoldDB" id="A0A7V8VD49"/>
<keyword evidence="2" id="KW-1185">Reference proteome</keyword>
<evidence type="ECO:0000313" key="2">
    <source>
        <dbReference type="Proteomes" id="UP000542342"/>
    </source>
</evidence>
<organism evidence="1 2">
    <name type="scientific">Thermogemmata fonticola</name>
    <dbReference type="NCBI Taxonomy" id="2755323"/>
    <lineage>
        <taxon>Bacteria</taxon>
        <taxon>Pseudomonadati</taxon>
        <taxon>Planctomycetota</taxon>
        <taxon>Planctomycetia</taxon>
        <taxon>Gemmatales</taxon>
        <taxon>Gemmataceae</taxon>
        <taxon>Thermogemmata</taxon>
    </lineage>
</organism>
<comment type="caution">
    <text evidence="1">The sequence shown here is derived from an EMBL/GenBank/DDBJ whole genome shotgun (WGS) entry which is preliminary data.</text>
</comment>
<gene>
    <name evidence="1" type="ORF">H0921_05555</name>
</gene>
<dbReference type="Proteomes" id="UP000542342">
    <property type="component" value="Unassembled WGS sequence"/>
</dbReference>